<name>A0AAX4KD64_9TREE</name>
<evidence type="ECO:0000259" key="9">
    <source>
        <dbReference type="Pfam" id="PF07540"/>
    </source>
</evidence>
<organism evidence="10 11">
    <name type="scientific">Kwoniella europaea PYCC6329</name>
    <dbReference type="NCBI Taxonomy" id="1423913"/>
    <lineage>
        <taxon>Eukaryota</taxon>
        <taxon>Fungi</taxon>
        <taxon>Dikarya</taxon>
        <taxon>Basidiomycota</taxon>
        <taxon>Agaricomycotina</taxon>
        <taxon>Tremellomycetes</taxon>
        <taxon>Tremellales</taxon>
        <taxon>Cryptococcaceae</taxon>
        <taxon>Kwoniella</taxon>
    </lineage>
</organism>
<dbReference type="GO" id="GO:0003682">
    <property type="term" value="F:chromatin binding"/>
    <property type="evidence" value="ECO:0007669"/>
    <property type="project" value="TreeGrafter"/>
</dbReference>
<feature type="compositionally biased region" description="Acidic residues" evidence="7">
    <location>
        <begin position="300"/>
        <end position="317"/>
    </location>
</feature>
<keyword evidence="11" id="KW-1185">Reference proteome</keyword>
<dbReference type="Pfam" id="PF03914">
    <property type="entry name" value="CBF"/>
    <property type="match status" value="1"/>
</dbReference>
<gene>
    <name evidence="10" type="ORF">V865_001749</name>
</gene>
<accession>A0AAX4KD64</accession>
<evidence type="ECO:0000256" key="2">
    <source>
        <dbReference type="ARBA" id="ARBA00007797"/>
    </source>
</evidence>
<dbReference type="InterPro" id="IPR011501">
    <property type="entry name" value="Noc3_N"/>
</dbReference>
<dbReference type="GeneID" id="91100553"/>
<keyword evidence="5" id="KW-0690">Ribosome biogenesis</keyword>
<evidence type="ECO:0000313" key="10">
    <source>
        <dbReference type="EMBL" id="WWD03693.1"/>
    </source>
</evidence>
<protein>
    <recommendedName>
        <fullName evidence="5">Nucleolar complex-associated protein 3</fullName>
    </recommendedName>
</protein>
<dbReference type="PANTHER" id="PTHR14428">
    <property type="entry name" value="NUCLEOLAR COMPLEX PROTEIN 3"/>
    <property type="match status" value="1"/>
</dbReference>
<evidence type="ECO:0000256" key="6">
    <source>
        <dbReference type="SAM" id="Coils"/>
    </source>
</evidence>
<dbReference type="PANTHER" id="PTHR14428:SF5">
    <property type="entry name" value="NUCLEOLAR COMPLEX PROTEIN 3 HOMOLOG"/>
    <property type="match status" value="1"/>
</dbReference>
<dbReference type="AlphaFoldDB" id="A0AAX4KD64"/>
<proteinExistence type="inferred from homology"/>
<dbReference type="InterPro" id="IPR016903">
    <property type="entry name" value="Nucleolar_cplx-assoc_3"/>
</dbReference>
<evidence type="ECO:0000256" key="1">
    <source>
        <dbReference type="ARBA" id="ARBA00004604"/>
    </source>
</evidence>
<feature type="domain" description="CCAAT-binding factor" evidence="8">
    <location>
        <begin position="723"/>
        <end position="886"/>
    </location>
</feature>
<evidence type="ECO:0000259" key="8">
    <source>
        <dbReference type="Pfam" id="PF03914"/>
    </source>
</evidence>
<comment type="subcellular location">
    <subcellularLocation>
        <location evidence="1 5">Nucleus</location>
        <location evidence="1 5">Nucleolus</location>
    </subcellularLocation>
</comment>
<comment type="function">
    <text evidence="5">Required for synthesis of 60S ribosomal subunits and the transport of pre-ribosomes from the nucleoplasm to the cytoplasm.</text>
</comment>
<feature type="compositionally biased region" description="Acidic residues" evidence="7">
    <location>
        <begin position="192"/>
        <end position="220"/>
    </location>
</feature>
<comment type="similarity">
    <text evidence="2 5">Belongs to the CBF/MAK21 family.</text>
</comment>
<evidence type="ECO:0000256" key="3">
    <source>
        <dbReference type="ARBA" id="ARBA00023054"/>
    </source>
</evidence>
<feature type="compositionally biased region" description="Basic residues" evidence="7">
    <location>
        <begin position="41"/>
        <end position="53"/>
    </location>
</feature>
<feature type="coiled-coil region" evidence="6">
    <location>
        <begin position="600"/>
        <end position="641"/>
    </location>
</feature>
<dbReference type="InterPro" id="IPR005612">
    <property type="entry name" value="CCAAT-binding_factor"/>
</dbReference>
<dbReference type="GO" id="GO:0005730">
    <property type="term" value="C:nucleolus"/>
    <property type="evidence" value="ECO:0007669"/>
    <property type="project" value="UniProtKB-SubCell"/>
</dbReference>
<evidence type="ECO:0000256" key="5">
    <source>
        <dbReference type="PIRNR" id="PIRNR028977"/>
    </source>
</evidence>
<dbReference type="GO" id="GO:0042254">
    <property type="term" value="P:ribosome biogenesis"/>
    <property type="evidence" value="ECO:0007669"/>
    <property type="project" value="UniProtKB-KW"/>
</dbReference>
<feature type="compositionally biased region" description="Basic and acidic residues" evidence="7">
    <location>
        <begin position="109"/>
        <end position="127"/>
    </location>
</feature>
<keyword evidence="3 6" id="KW-0175">Coiled coil</keyword>
<feature type="domain" description="Nucleolar complex-associated protein 3 N-terminal" evidence="9">
    <location>
        <begin position="352"/>
        <end position="457"/>
    </location>
</feature>
<dbReference type="RefSeq" id="XP_066081660.1">
    <property type="nucleotide sequence ID" value="XM_066225563.1"/>
</dbReference>
<feature type="region of interest" description="Disordered" evidence="7">
    <location>
        <begin position="1"/>
        <end position="318"/>
    </location>
</feature>
<evidence type="ECO:0000313" key="11">
    <source>
        <dbReference type="Proteomes" id="UP001358614"/>
    </source>
</evidence>
<dbReference type="PIRSF" id="PIRSF028977">
    <property type="entry name" value="Nucleolar_complex_p3"/>
    <property type="match status" value="1"/>
</dbReference>
<reference evidence="10 11" key="1">
    <citation type="submission" date="2024-01" db="EMBL/GenBank/DDBJ databases">
        <title>Comparative genomics of Cryptococcus and Kwoniella reveals pathogenesis evolution and contrasting modes of karyotype evolution via chromosome fusion or intercentromeric recombination.</title>
        <authorList>
            <person name="Coelho M.A."/>
            <person name="David-Palma M."/>
            <person name="Shea T."/>
            <person name="Bowers K."/>
            <person name="McGinley-Smith S."/>
            <person name="Mohammad A.W."/>
            <person name="Gnirke A."/>
            <person name="Yurkov A.M."/>
            <person name="Nowrousian M."/>
            <person name="Sun S."/>
            <person name="Cuomo C.A."/>
            <person name="Heitman J."/>
        </authorList>
    </citation>
    <scope>NUCLEOTIDE SEQUENCE [LARGE SCALE GENOMIC DNA]</scope>
    <source>
        <strain evidence="10 11">PYCC6329</strain>
    </source>
</reference>
<dbReference type="EMBL" id="CP144089">
    <property type="protein sequence ID" value="WWD03693.1"/>
    <property type="molecule type" value="Genomic_DNA"/>
</dbReference>
<feature type="compositionally biased region" description="Basic and acidic residues" evidence="7">
    <location>
        <begin position="241"/>
        <end position="257"/>
    </location>
</feature>
<feature type="compositionally biased region" description="Acidic residues" evidence="7">
    <location>
        <begin position="146"/>
        <end position="184"/>
    </location>
</feature>
<dbReference type="Pfam" id="PF07540">
    <property type="entry name" value="NOC3p"/>
    <property type="match status" value="1"/>
</dbReference>
<feature type="compositionally biased region" description="Acidic residues" evidence="7">
    <location>
        <begin position="69"/>
        <end position="87"/>
    </location>
</feature>
<keyword evidence="4" id="KW-0539">Nucleus</keyword>
<dbReference type="GO" id="GO:0006270">
    <property type="term" value="P:DNA replication initiation"/>
    <property type="evidence" value="ECO:0007669"/>
    <property type="project" value="TreeGrafter"/>
</dbReference>
<evidence type="ECO:0000256" key="4">
    <source>
        <dbReference type="ARBA" id="ARBA00023242"/>
    </source>
</evidence>
<dbReference type="Proteomes" id="UP001358614">
    <property type="component" value="Chromosome 1"/>
</dbReference>
<dbReference type="KEGG" id="ker:91100553"/>
<evidence type="ECO:0000256" key="7">
    <source>
        <dbReference type="SAM" id="MobiDB-lite"/>
    </source>
</evidence>
<sequence length="906" mass="101676">MGKPSAKALGKRKAPPPSSKGGNKKTKTSKSTEQELGPTGKPKRKADRPKKVKLRDQKSIPIPKSTYAEDQDEDDEEDLEDLGEEEGLGAGSASARFLVGMDENALSRSVKETKRLHDLSKSREPLPKQKRQKLKIPLPDSAKESDSDDYDFDSDPEFDSDFASDVDGDDDDDVELGSADEDSVYDSGASLDDSDEDEDQDDVIAEFDNLPSEEEEEYDSETANSKRRKRKAGEEEAEYETSARSRWATEKKDKAENEDQVEVGRLPIKLPTGEVKMVEGSTKISLPPSKKKQPPPPPSDSEEEEEESEDEGSDDGEQAERMAGLKGKFGRMGVSEIVSQNGWKNAQKLESAKEQMAQLGAEILAGGELVDIGPVLTRLSTFALPTVPSLEDGEGSLPVPASIRGLAFLSQLAVFKDLIPGYRIRQLTEIEEAEKVRDEVKRLREGEKLLVRNYKSYLKMLESEIKRRSPLASLSLKCMCELLVGVTHFNFSENIMGVLVGKLGRKGWDSDSDLVLESFISVFKEDISGVHAQTLVTLIARMIKERHFQVNSNVLICLLHLRLRNELDQMKRGKNAKGGSGGDKKEDNIKGKKFKSEIRKKWATKNQRKKEKEMKEVEKEMKEAEAEIDKEERAQIQTETLKNLFVLYFSILKSPTRTPLLPAALEGISAYAHFINIDFFRDLLAVLRKIINDQEDHDEVDGSDDEDTKVHQIDASERIRIRLLSILTGFQILSGQGEALNIDLSEFINCLFGLLRPISLNTGIEDPPIKSATTKNTNSMGELSISELMFRCLELTFFSRYSGKSPDYRVGSFAKRLIECSLHFPPITARRSLEFARKLISKEPKLESLLNTEEKINDGVYKPEFNDPQLINPFNTNVYESGILGDRYFERGTREEMKKLRDNKAV</sequence>